<feature type="transmembrane region" description="Helical" evidence="2">
    <location>
        <begin position="306"/>
        <end position="325"/>
    </location>
</feature>
<evidence type="ECO:0000313" key="3">
    <source>
        <dbReference type="EMBL" id="QSG15819.1"/>
    </source>
</evidence>
<feature type="transmembrane region" description="Helical" evidence="2">
    <location>
        <begin position="97"/>
        <end position="123"/>
    </location>
</feature>
<reference evidence="3 4" key="1">
    <citation type="submission" date="2020-11" db="EMBL/GenBank/DDBJ databases">
        <title>Carbohydrate-dependent, anaerobic sulfur respiration: A novel catabolism in halophilic archaea.</title>
        <authorList>
            <person name="Sorokin D.Y."/>
            <person name="Messina E."/>
            <person name="Smedile F."/>
            <person name="La Cono V."/>
            <person name="Hallsworth J.E."/>
            <person name="Yakimov M.M."/>
        </authorList>
    </citation>
    <scope>NUCLEOTIDE SEQUENCE [LARGE SCALE GENOMIC DNA]</scope>
    <source>
        <strain evidence="3 4">HSR-Est</strain>
    </source>
</reference>
<dbReference type="Proteomes" id="UP000663292">
    <property type="component" value="Chromosome"/>
</dbReference>
<sequence length="543" mass="54514">MSETVTDTDAANGTSDSVGNTKPTGGIERTTAANGAEDTTERPTRLSTAVVVGLTLLVTVELVTAVGLGQRATYGVVGAVALAAVLGLLANDRLEPIGVALVGPVFPVVSLAVIAGAGITLVAQLRNALSVGSVFVVLGATVAVFGATLAVRDVLSHDALARAVAAGVRTTVVVATAAVGALAIRFGPARTRAGPVLGDIVTWVFAPTAPVPLASLLALTVAVVSLTRTTVVALPISELLGDRVGEPTRARLSRFDRALKLTAPLALTVVAAAVGIEAVATEPYGWLPGGLREFLGGLARAETLRLLLVDAVVAEGLIVATVTGLKRAYRGSGRAALVGTLPYVSGALVVAAVLQYREPFVAAMIGEIERRLPIQLLDEFRRLSTQAIDLYGEAAIGLMVVTLLSGLTLVVVLALFVSSTLGVLTERASGAGLAGAGLCLVAAFASTLGVSLLVALAGVVAAFVVWDTGTFGVTLGAELGDKASTVRTELVHGGATVLIGAGAAGVAIWLDRMTGPVTASGVPVVVALVGAIGGLLLLAVASR</sequence>
<organism evidence="3 4">
    <name type="scientific">Halapricum desulfuricans</name>
    <dbReference type="NCBI Taxonomy" id="2841257"/>
    <lineage>
        <taxon>Archaea</taxon>
        <taxon>Methanobacteriati</taxon>
        <taxon>Methanobacteriota</taxon>
        <taxon>Stenosarchaea group</taxon>
        <taxon>Halobacteria</taxon>
        <taxon>Halobacteriales</taxon>
        <taxon>Haloarculaceae</taxon>
        <taxon>Halapricum</taxon>
    </lineage>
</organism>
<feature type="region of interest" description="Disordered" evidence="1">
    <location>
        <begin position="1"/>
        <end position="41"/>
    </location>
</feature>
<dbReference type="EMBL" id="CP064791">
    <property type="protein sequence ID" value="QSG15819.1"/>
    <property type="molecule type" value="Genomic_DNA"/>
</dbReference>
<dbReference type="AlphaFoldDB" id="A0A897NZ00"/>
<dbReference type="InterPro" id="IPR055941">
    <property type="entry name" value="DUF7519"/>
</dbReference>
<feature type="transmembrane region" description="Helical" evidence="2">
    <location>
        <begin position="489"/>
        <end position="510"/>
    </location>
</feature>
<keyword evidence="2" id="KW-1133">Transmembrane helix</keyword>
<proteinExistence type="predicted"/>
<protein>
    <submittedName>
        <fullName evidence="3">Putative membrane protein</fullName>
    </submittedName>
</protein>
<feature type="transmembrane region" description="Helical" evidence="2">
    <location>
        <begin position="46"/>
        <end position="66"/>
    </location>
</feature>
<dbReference type="GeneID" id="68858942"/>
<keyword evidence="2" id="KW-0472">Membrane</keyword>
<feature type="transmembrane region" description="Helical" evidence="2">
    <location>
        <begin position="204"/>
        <end position="226"/>
    </location>
</feature>
<feature type="transmembrane region" description="Helical" evidence="2">
    <location>
        <begin position="428"/>
        <end position="446"/>
    </location>
</feature>
<feature type="transmembrane region" description="Helical" evidence="2">
    <location>
        <begin position="72"/>
        <end position="90"/>
    </location>
</feature>
<feature type="transmembrane region" description="Helical" evidence="2">
    <location>
        <begin position="129"/>
        <end position="151"/>
    </location>
</feature>
<feature type="transmembrane region" description="Helical" evidence="2">
    <location>
        <begin position="394"/>
        <end position="416"/>
    </location>
</feature>
<feature type="compositionally biased region" description="Polar residues" evidence="1">
    <location>
        <begin position="1"/>
        <end position="23"/>
    </location>
</feature>
<feature type="transmembrane region" description="Helical" evidence="2">
    <location>
        <begin position="522"/>
        <end position="541"/>
    </location>
</feature>
<keyword evidence="4" id="KW-1185">Reference proteome</keyword>
<dbReference type="RefSeq" id="WP_229121073.1">
    <property type="nucleotide sequence ID" value="NZ_CP064791.1"/>
</dbReference>
<feature type="transmembrane region" description="Helical" evidence="2">
    <location>
        <begin position="452"/>
        <end position="477"/>
    </location>
</feature>
<feature type="transmembrane region" description="Helical" evidence="2">
    <location>
        <begin position="261"/>
        <end position="286"/>
    </location>
</feature>
<keyword evidence="2" id="KW-0812">Transmembrane</keyword>
<accession>A0A897NZ00</accession>
<dbReference type="Pfam" id="PF24363">
    <property type="entry name" value="DUF7519"/>
    <property type="match status" value="1"/>
</dbReference>
<feature type="transmembrane region" description="Helical" evidence="2">
    <location>
        <begin position="163"/>
        <end position="184"/>
    </location>
</feature>
<evidence type="ECO:0000256" key="2">
    <source>
        <dbReference type="SAM" id="Phobius"/>
    </source>
</evidence>
<gene>
    <name evidence="3" type="ORF">HSEST_2307</name>
</gene>
<name>A0A897NZ00_9EURY</name>
<evidence type="ECO:0000256" key="1">
    <source>
        <dbReference type="SAM" id="MobiDB-lite"/>
    </source>
</evidence>
<evidence type="ECO:0000313" key="4">
    <source>
        <dbReference type="Proteomes" id="UP000663292"/>
    </source>
</evidence>
<feature type="transmembrane region" description="Helical" evidence="2">
    <location>
        <begin position="337"/>
        <end position="356"/>
    </location>
</feature>